<dbReference type="EMBL" id="LVLJ01001564">
    <property type="protein sequence ID" value="OAE28985.1"/>
    <property type="molecule type" value="Genomic_DNA"/>
</dbReference>
<evidence type="ECO:0000256" key="1">
    <source>
        <dbReference type="SAM" id="MobiDB-lite"/>
    </source>
</evidence>
<sequence>MEGRRSSHFTGSSESVFHWDHCRRQMNGYSGLLAVAAAAAAAAAAFAAAEKEYTIIADIRASAVKDQTVQVTTSSKTMRSVCSEKRDYAYTAGSWSPSCAFWEPIPIFRPCLSTCSTLALATIRGINLQGSAPLQGGGRFSSSDEVADPKRTLKTHRTHSSTVPKTVLCIGGSFIQFFSDIS</sequence>
<proteinExistence type="predicted"/>
<name>A0A176W996_MARPO</name>
<reference evidence="2" key="1">
    <citation type="submission" date="2016-03" db="EMBL/GenBank/DDBJ databases">
        <title>Mechanisms controlling the formation of the plant cell surface in tip-growing cells are functionally conserved among land plants.</title>
        <authorList>
            <person name="Honkanen S."/>
            <person name="Jones V.A."/>
            <person name="Morieri G."/>
            <person name="Champion C."/>
            <person name="Hetherington A.J."/>
            <person name="Kelly S."/>
            <person name="Saint-Marcoux D."/>
            <person name="Proust H."/>
            <person name="Prescott H."/>
            <person name="Dolan L."/>
        </authorList>
    </citation>
    <scope>NUCLEOTIDE SEQUENCE [LARGE SCALE GENOMIC DNA]</scope>
    <source>
        <tissue evidence="2">Whole gametophyte</tissue>
    </source>
</reference>
<feature type="region of interest" description="Disordered" evidence="1">
    <location>
        <begin position="135"/>
        <end position="158"/>
    </location>
</feature>
<keyword evidence="3" id="KW-1185">Reference proteome</keyword>
<protein>
    <submittedName>
        <fullName evidence="2">Uncharacterized protein</fullName>
    </submittedName>
</protein>
<evidence type="ECO:0000313" key="2">
    <source>
        <dbReference type="EMBL" id="OAE28985.1"/>
    </source>
</evidence>
<organism evidence="2 3">
    <name type="scientific">Marchantia polymorpha subsp. ruderalis</name>
    <dbReference type="NCBI Taxonomy" id="1480154"/>
    <lineage>
        <taxon>Eukaryota</taxon>
        <taxon>Viridiplantae</taxon>
        <taxon>Streptophyta</taxon>
        <taxon>Embryophyta</taxon>
        <taxon>Marchantiophyta</taxon>
        <taxon>Marchantiopsida</taxon>
        <taxon>Marchantiidae</taxon>
        <taxon>Marchantiales</taxon>
        <taxon>Marchantiaceae</taxon>
        <taxon>Marchantia</taxon>
    </lineage>
</organism>
<evidence type="ECO:0000313" key="3">
    <source>
        <dbReference type="Proteomes" id="UP000077202"/>
    </source>
</evidence>
<dbReference type="Proteomes" id="UP000077202">
    <property type="component" value="Unassembled WGS sequence"/>
</dbReference>
<gene>
    <name evidence="2" type="ORF">AXG93_3036s1120</name>
</gene>
<dbReference type="AlphaFoldDB" id="A0A176W996"/>
<accession>A0A176W996</accession>
<comment type="caution">
    <text evidence="2">The sequence shown here is derived from an EMBL/GenBank/DDBJ whole genome shotgun (WGS) entry which is preliminary data.</text>
</comment>